<dbReference type="OrthoDB" id="3256444at2759"/>
<accession>A0A9P7JDY7</accession>
<organism evidence="1 2">
    <name type="scientific">Suillus subaureus</name>
    <dbReference type="NCBI Taxonomy" id="48587"/>
    <lineage>
        <taxon>Eukaryota</taxon>
        <taxon>Fungi</taxon>
        <taxon>Dikarya</taxon>
        <taxon>Basidiomycota</taxon>
        <taxon>Agaricomycotina</taxon>
        <taxon>Agaricomycetes</taxon>
        <taxon>Agaricomycetidae</taxon>
        <taxon>Boletales</taxon>
        <taxon>Suillineae</taxon>
        <taxon>Suillaceae</taxon>
        <taxon>Suillus</taxon>
    </lineage>
</organism>
<protein>
    <submittedName>
        <fullName evidence="1">Uncharacterized protein</fullName>
    </submittedName>
</protein>
<evidence type="ECO:0000313" key="2">
    <source>
        <dbReference type="Proteomes" id="UP000807769"/>
    </source>
</evidence>
<dbReference type="AlphaFoldDB" id="A0A9P7JDY7"/>
<name>A0A9P7JDY7_9AGAM</name>
<comment type="caution">
    <text evidence="1">The sequence shown here is derived from an EMBL/GenBank/DDBJ whole genome shotgun (WGS) entry which is preliminary data.</text>
</comment>
<dbReference type="Proteomes" id="UP000807769">
    <property type="component" value="Unassembled WGS sequence"/>
</dbReference>
<sequence length="168" mass="19206">MSLILFTHSLVSHRNGCVLVSEPTTLRWHAEANFAGKYQTWAKTNRFELMLPGDIKDHKEKAAHAQQAINSHLTEQKLAEWVVPYSDKLFKTAAIEWLIATDQPIQALEHLKFKDMIDVAARTTNGIKIPGRKATRAEIMRIFKNHLMKLKVTLNVCLLILTISPYIF</sequence>
<reference evidence="1" key="1">
    <citation type="journal article" date="2020" name="New Phytol.">
        <title>Comparative genomics reveals dynamic genome evolution in host specialist ectomycorrhizal fungi.</title>
        <authorList>
            <person name="Lofgren L.A."/>
            <person name="Nguyen N.H."/>
            <person name="Vilgalys R."/>
            <person name="Ruytinx J."/>
            <person name="Liao H.L."/>
            <person name="Branco S."/>
            <person name="Kuo A."/>
            <person name="LaButti K."/>
            <person name="Lipzen A."/>
            <person name="Andreopoulos W."/>
            <person name="Pangilinan J."/>
            <person name="Riley R."/>
            <person name="Hundley H."/>
            <person name="Na H."/>
            <person name="Barry K."/>
            <person name="Grigoriev I.V."/>
            <person name="Stajich J.E."/>
            <person name="Kennedy P.G."/>
        </authorList>
    </citation>
    <scope>NUCLEOTIDE SEQUENCE</scope>
    <source>
        <strain evidence="1">MN1</strain>
    </source>
</reference>
<proteinExistence type="predicted"/>
<dbReference type="RefSeq" id="XP_041193314.1">
    <property type="nucleotide sequence ID" value="XM_041330936.1"/>
</dbReference>
<dbReference type="EMBL" id="JABBWG010000015">
    <property type="protein sequence ID" value="KAG1816754.1"/>
    <property type="molecule type" value="Genomic_DNA"/>
</dbReference>
<gene>
    <name evidence="1" type="ORF">BJ212DRAFT_1271128</name>
</gene>
<keyword evidence="2" id="KW-1185">Reference proteome</keyword>
<dbReference type="GeneID" id="64624953"/>
<evidence type="ECO:0000313" key="1">
    <source>
        <dbReference type="EMBL" id="KAG1816754.1"/>
    </source>
</evidence>